<organism evidence="1 2">
    <name type="scientific">Vibrio aquimaris</name>
    <dbReference type="NCBI Taxonomy" id="2587862"/>
    <lineage>
        <taxon>Bacteria</taxon>
        <taxon>Pseudomonadati</taxon>
        <taxon>Pseudomonadota</taxon>
        <taxon>Gammaproteobacteria</taxon>
        <taxon>Vibrionales</taxon>
        <taxon>Vibrionaceae</taxon>
        <taxon>Vibrio</taxon>
    </lineage>
</organism>
<evidence type="ECO:0000313" key="1">
    <source>
        <dbReference type="EMBL" id="QFT26316.1"/>
    </source>
</evidence>
<dbReference type="EMBL" id="CP045350">
    <property type="protein sequence ID" value="QFT26316.1"/>
    <property type="molecule type" value="Genomic_DNA"/>
</dbReference>
<dbReference type="Pfam" id="PF11279">
    <property type="entry name" value="DUF3080"/>
    <property type="match status" value="1"/>
</dbReference>
<reference evidence="1 2" key="1">
    <citation type="submission" date="2019-10" db="EMBL/GenBank/DDBJ databases">
        <title>Complete genome sequence of Vibrio sp. strain THAF100, isolated from non-filtered water from the water column of tank 6 of a marine aquarium containing stony-coral fragments. Water maintained at 26 degree C.</title>
        <authorList>
            <person name="Ruckert C."/>
            <person name="Franco A."/>
            <person name="Kalinowski J."/>
            <person name="Glaeser S."/>
        </authorList>
    </citation>
    <scope>NUCLEOTIDE SEQUENCE [LARGE SCALE GENOMIC DNA]</scope>
    <source>
        <strain evidence="1 2">THAF100</strain>
    </source>
</reference>
<evidence type="ECO:0000313" key="2">
    <source>
        <dbReference type="Proteomes" id="UP000326936"/>
    </source>
</evidence>
<accession>A0A5P9CJC6</accession>
<dbReference type="Proteomes" id="UP000326936">
    <property type="component" value="Chromosome"/>
</dbReference>
<dbReference type="InterPro" id="IPR021431">
    <property type="entry name" value="DUF3080"/>
</dbReference>
<sequence>MDQTIETYIARIASIQDRPAYNLPQSQNVTLPIKRKVLIDIPTTSIGLLDSYELRKCGLFSLIAERNSILGKVQDQFRNYDYQIALVRGLSTCIKSPNLSKELQSQLTEIHKQKSAELPLHLSNLLYSSEAMRNQLQSSSPLAIDGPRESTVILKAVQSINKALSETNQIDNSAEVTFLTPYQETLDKYDVIGQLSYSMRNISQMLPIVTRQLKQYDNLIKCEKNRDRTQFKYLKNIFNKFFIGEVQPYIAKVNSVYYDLEPYLSFAEIGHPEYQYPIKKYHQAFREATLSHVEYWQTLFKRCGSGPNKL</sequence>
<gene>
    <name evidence="1" type="ORF">FIV01_07730</name>
</gene>
<dbReference type="KEGG" id="vaq:FIV01_07730"/>
<dbReference type="RefSeq" id="WP_152430476.1">
    <property type="nucleotide sequence ID" value="NZ_CBCSDK010000004.1"/>
</dbReference>
<evidence type="ECO:0008006" key="3">
    <source>
        <dbReference type="Google" id="ProtNLM"/>
    </source>
</evidence>
<keyword evidence="2" id="KW-1185">Reference proteome</keyword>
<proteinExistence type="predicted"/>
<protein>
    <recommendedName>
        <fullName evidence="3">DUF3080 domain-containing protein</fullName>
    </recommendedName>
</protein>
<dbReference type="OrthoDB" id="5760979at2"/>
<name>A0A5P9CJC6_9VIBR</name>
<dbReference type="AlphaFoldDB" id="A0A5P9CJC6"/>